<organism evidence="1 2">
    <name type="scientific">Paraburkholderia ribeironis</name>
    <dbReference type="NCBI Taxonomy" id="1247936"/>
    <lineage>
        <taxon>Bacteria</taxon>
        <taxon>Pseudomonadati</taxon>
        <taxon>Pseudomonadota</taxon>
        <taxon>Betaproteobacteria</taxon>
        <taxon>Burkholderiales</taxon>
        <taxon>Burkholderiaceae</taxon>
        <taxon>Paraburkholderia</taxon>
    </lineage>
</organism>
<protein>
    <submittedName>
        <fullName evidence="1">Uncharacterized protein</fullName>
    </submittedName>
</protein>
<proteinExistence type="predicted"/>
<evidence type="ECO:0000313" key="1">
    <source>
        <dbReference type="EMBL" id="SIT47203.1"/>
    </source>
</evidence>
<dbReference type="STRING" id="1247936.BN2475_710113"/>
<evidence type="ECO:0000313" key="2">
    <source>
        <dbReference type="Proteomes" id="UP000187012"/>
    </source>
</evidence>
<reference evidence="1 2" key="1">
    <citation type="submission" date="2016-12" db="EMBL/GenBank/DDBJ databases">
        <authorList>
            <person name="Song W.-J."/>
            <person name="Kurnit D.M."/>
        </authorList>
    </citation>
    <scope>NUCLEOTIDE SEQUENCE [LARGE SCALE GENOMIC DNA]</scope>
    <source>
        <strain evidence="1 2">STM7296</strain>
    </source>
</reference>
<sequence>MNVKAGGRRAMSAGKALREDKERLLQDRAVACGESSDAGRGYLELTGYANALRIGKE</sequence>
<name>A0A1N7SII0_9BURK</name>
<gene>
    <name evidence="1" type="ORF">BN2475_710113</name>
</gene>
<keyword evidence="2" id="KW-1185">Reference proteome</keyword>
<dbReference type="EMBL" id="CYGX02000071">
    <property type="protein sequence ID" value="SIT47203.1"/>
    <property type="molecule type" value="Genomic_DNA"/>
</dbReference>
<dbReference type="AlphaFoldDB" id="A0A1N7SII0"/>
<accession>A0A1N7SII0</accession>
<dbReference type="Proteomes" id="UP000187012">
    <property type="component" value="Unassembled WGS sequence"/>
</dbReference>